<accession>A0A5C9A5E5</accession>
<dbReference type="EMBL" id="VRZA01000001">
    <property type="protein sequence ID" value="TXS95956.1"/>
    <property type="molecule type" value="Genomic_DNA"/>
</dbReference>
<comment type="caution">
    <text evidence="2">The sequence shown here is derived from an EMBL/GenBank/DDBJ whole genome shotgun (WGS) entry which is preliminary data.</text>
</comment>
<keyword evidence="1" id="KW-1133">Transmembrane helix</keyword>
<name>A0A5C9A5E5_9GAMM</name>
<dbReference type="AlphaFoldDB" id="A0A5C9A5E5"/>
<evidence type="ECO:0000313" key="3">
    <source>
        <dbReference type="Proteomes" id="UP000321039"/>
    </source>
</evidence>
<proteinExistence type="predicted"/>
<protein>
    <recommendedName>
        <fullName evidence="4">DUF4760 domain-containing protein</fullName>
    </recommendedName>
</protein>
<dbReference type="RefSeq" id="WP_148066226.1">
    <property type="nucleotide sequence ID" value="NZ_VRZA01000001.1"/>
</dbReference>
<evidence type="ECO:0008006" key="4">
    <source>
        <dbReference type="Google" id="ProtNLM"/>
    </source>
</evidence>
<keyword evidence="1" id="KW-0812">Transmembrane</keyword>
<evidence type="ECO:0000256" key="1">
    <source>
        <dbReference type="SAM" id="Phobius"/>
    </source>
</evidence>
<sequence length="160" mass="18208">MDWEALGASAELIGAVAIFISLVYLGVQIRQNTQMIASNMEATRLAAFERNVESGNRSRELMLLYPELGELFLKGCKDLDALDGKERFRFVLLLRNLFSSIQGAYIRQLTLSHDPEEFAGSARVIDELVANPGVRQYIERSDPDWRPEFRALVEERLKMV</sequence>
<keyword evidence="1" id="KW-0472">Membrane</keyword>
<organism evidence="2 3">
    <name type="scientific">Parahaliea maris</name>
    <dbReference type="NCBI Taxonomy" id="2716870"/>
    <lineage>
        <taxon>Bacteria</taxon>
        <taxon>Pseudomonadati</taxon>
        <taxon>Pseudomonadota</taxon>
        <taxon>Gammaproteobacteria</taxon>
        <taxon>Cellvibrionales</taxon>
        <taxon>Halieaceae</taxon>
        <taxon>Parahaliea</taxon>
    </lineage>
</organism>
<evidence type="ECO:0000313" key="2">
    <source>
        <dbReference type="EMBL" id="TXS95956.1"/>
    </source>
</evidence>
<gene>
    <name evidence="2" type="ORF">FV139_00125</name>
</gene>
<keyword evidence="3" id="KW-1185">Reference proteome</keyword>
<dbReference type="Proteomes" id="UP000321039">
    <property type="component" value="Unassembled WGS sequence"/>
</dbReference>
<feature type="transmembrane region" description="Helical" evidence="1">
    <location>
        <begin position="6"/>
        <end position="27"/>
    </location>
</feature>
<reference evidence="2 3" key="1">
    <citation type="submission" date="2019-08" db="EMBL/GenBank/DDBJ databases">
        <title>Parahaliea maris sp. nov., isolated from the surface seawater.</title>
        <authorList>
            <person name="Liu Y."/>
        </authorList>
    </citation>
    <scope>NUCLEOTIDE SEQUENCE [LARGE SCALE GENOMIC DNA]</scope>
    <source>
        <strain evidence="2 3">HSLHS9</strain>
    </source>
</reference>